<comment type="caution">
    <text evidence="8">The sequence shown here is derived from an EMBL/GenBank/DDBJ whole genome shotgun (WGS) entry which is preliminary data.</text>
</comment>
<evidence type="ECO:0000256" key="3">
    <source>
        <dbReference type="ARBA" id="ARBA00022801"/>
    </source>
</evidence>
<comment type="similarity">
    <text evidence="1">Belongs to the peptidase M16 family.</text>
</comment>
<reference evidence="9" key="1">
    <citation type="journal article" date="2016" name="Nat. Commun.">
        <title>The Gonium pectorale genome demonstrates co-option of cell cycle regulation during the evolution of multicellularity.</title>
        <authorList>
            <person name="Hanschen E.R."/>
            <person name="Marriage T.N."/>
            <person name="Ferris P.J."/>
            <person name="Hamaji T."/>
            <person name="Toyoda A."/>
            <person name="Fujiyama A."/>
            <person name="Neme R."/>
            <person name="Noguchi H."/>
            <person name="Minakuchi Y."/>
            <person name="Suzuki M."/>
            <person name="Kawai-Toyooka H."/>
            <person name="Smith D.R."/>
            <person name="Sparks H."/>
            <person name="Anderson J."/>
            <person name="Bakaric R."/>
            <person name="Luria V."/>
            <person name="Karger A."/>
            <person name="Kirschner M.W."/>
            <person name="Durand P.M."/>
            <person name="Michod R.E."/>
            <person name="Nozaki H."/>
            <person name="Olson B.J."/>
        </authorList>
    </citation>
    <scope>NUCLEOTIDE SEQUENCE [LARGE SCALE GENOMIC DNA]</scope>
    <source>
        <strain evidence="9">NIES-2863</strain>
    </source>
</reference>
<dbReference type="OrthoDB" id="952271at2759"/>
<evidence type="ECO:0000256" key="1">
    <source>
        <dbReference type="ARBA" id="ARBA00007261"/>
    </source>
</evidence>
<dbReference type="GO" id="GO:0008237">
    <property type="term" value="F:metallopeptidase activity"/>
    <property type="evidence" value="ECO:0007669"/>
    <property type="project" value="UniProtKB-KW"/>
</dbReference>
<dbReference type="InterPro" id="IPR050626">
    <property type="entry name" value="Peptidase_M16"/>
</dbReference>
<evidence type="ECO:0000256" key="2">
    <source>
        <dbReference type="ARBA" id="ARBA00022670"/>
    </source>
</evidence>
<evidence type="ECO:0000256" key="5">
    <source>
        <dbReference type="ARBA" id="ARBA00023049"/>
    </source>
</evidence>
<keyword evidence="3" id="KW-0378">Hydrolase</keyword>
<feature type="compositionally biased region" description="Polar residues" evidence="6">
    <location>
        <begin position="313"/>
        <end position="322"/>
    </location>
</feature>
<feature type="compositionally biased region" description="Gly residues" evidence="6">
    <location>
        <begin position="361"/>
        <end position="382"/>
    </location>
</feature>
<dbReference type="SUPFAM" id="SSF63411">
    <property type="entry name" value="LuxS/MPP-like metallohydrolase"/>
    <property type="match status" value="1"/>
</dbReference>
<evidence type="ECO:0000313" key="9">
    <source>
        <dbReference type="Proteomes" id="UP000075714"/>
    </source>
</evidence>
<proteinExistence type="inferred from homology"/>
<evidence type="ECO:0000256" key="4">
    <source>
        <dbReference type="ARBA" id="ARBA00022833"/>
    </source>
</evidence>
<name>A0A150GQ65_GONPE</name>
<dbReference type="Pfam" id="PF00675">
    <property type="entry name" value="Peptidase_M16"/>
    <property type="match status" value="1"/>
</dbReference>
<feature type="region of interest" description="Disordered" evidence="6">
    <location>
        <begin position="17"/>
        <end position="38"/>
    </location>
</feature>
<dbReference type="EMBL" id="LSYV01000012">
    <property type="protein sequence ID" value="KXZ51944.1"/>
    <property type="molecule type" value="Genomic_DNA"/>
</dbReference>
<gene>
    <name evidence="8" type="ORF">GPECTOR_11g69</name>
</gene>
<keyword evidence="9" id="KW-1185">Reference proteome</keyword>
<feature type="domain" description="Peptidase M16 N-terminal" evidence="7">
    <location>
        <begin position="96"/>
        <end position="189"/>
    </location>
</feature>
<protein>
    <recommendedName>
        <fullName evidence="7">Peptidase M16 N-terminal domain-containing protein</fullName>
    </recommendedName>
</protein>
<dbReference type="InterPro" id="IPR011249">
    <property type="entry name" value="Metalloenz_LuxS/M16"/>
</dbReference>
<feature type="region of interest" description="Disordered" evidence="6">
    <location>
        <begin position="354"/>
        <end position="382"/>
    </location>
</feature>
<dbReference type="Proteomes" id="UP000075714">
    <property type="component" value="Unassembled WGS sequence"/>
</dbReference>
<evidence type="ECO:0000313" key="8">
    <source>
        <dbReference type="EMBL" id="KXZ51944.1"/>
    </source>
</evidence>
<dbReference type="InterPro" id="IPR011765">
    <property type="entry name" value="Pept_M16_N"/>
</dbReference>
<sequence>MLRPAAHAGASAIFGQRRLAPAAPAQQQQRPGGRGAASSGRWLHVAACRRGATLVLCAALAPSPTDASPVEALLEMPIKPESELVVGRLENGMQYVLLPNKLPPKRFEAHLEVHAGSVDEREDEQGVAHLVEHVTFLGSKRREELLGTGARANAYTDFHHTVFHVHAPAVNSITGQPMLPQIYEALNASVAVLRDIRYAPVNRRELARAKTTLLTRHESDLKDNAYWLGLLTHLQNPHVPHKTLECLRDLQRLYDAATVDDIKYVYEQFNFDDDHIFTCVGTSGKEAPPAPEHPLSGMSSLSSDEEDEGAASYSVNGSTANGGANGQLPNPMALFTAWMAAAKMDNLRSAVSGLQQPEGGAAAGGGAEGQSGQVPGGKAGHR</sequence>
<evidence type="ECO:0000256" key="6">
    <source>
        <dbReference type="SAM" id="MobiDB-lite"/>
    </source>
</evidence>
<evidence type="ECO:0000259" key="7">
    <source>
        <dbReference type="Pfam" id="PF00675"/>
    </source>
</evidence>
<keyword evidence="2" id="KW-0645">Protease</keyword>
<dbReference type="AlphaFoldDB" id="A0A150GQ65"/>
<dbReference type="GO" id="GO:0046872">
    <property type="term" value="F:metal ion binding"/>
    <property type="evidence" value="ECO:0007669"/>
    <property type="project" value="InterPro"/>
</dbReference>
<keyword evidence="5" id="KW-0482">Metalloprotease</keyword>
<organism evidence="8 9">
    <name type="scientific">Gonium pectorale</name>
    <name type="common">Green alga</name>
    <dbReference type="NCBI Taxonomy" id="33097"/>
    <lineage>
        <taxon>Eukaryota</taxon>
        <taxon>Viridiplantae</taxon>
        <taxon>Chlorophyta</taxon>
        <taxon>core chlorophytes</taxon>
        <taxon>Chlorophyceae</taxon>
        <taxon>CS clade</taxon>
        <taxon>Chlamydomonadales</taxon>
        <taxon>Volvocaceae</taxon>
        <taxon>Gonium</taxon>
    </lineage>
</organism>
<dbReference type="STRING" id="33097.A0A150GQ65"/>
<dbReference type="PANTHER" id="PTHR43690:SF33">
    <property type="entry name" value="STROMAL PROCESSING PEPTIDASE, CHLOROPLASTIC"/>
    <property type="match status" value="1"/>
</dbReference>
<feature type="region of interest" description="Disordered" evidence="6">
    <location>
        <begin position="282"/>
        <end position="327"/>
    </location>
</feature>
<accession>A0A150GQ65</accession>
<dbReference type="Gene3D" id="3.30.830.10">
    <property type="entry name" value="Metalloenzyme, LuxS/M16 peptidase-like"/>
    <property type="match status" value="1"/>
</dbReference>
<keyword evidence="4" id="KW-0862">Zinc</keyword>
<dbReference type="GO" id="GO:0006508">
    <property type="term" value="P:proteolysis"/>
    <property type="evidence" value="ECO:0007669"/>
    <property type="project" value="UniProtKB-KW"/>
</dbReference>
<dbReference type="PANTHER" id="PTHR43690">
    <property type="entry name" value="NARDILYSIN"/>
    <property type="match status" value="1"/>
</dbReference>